<accession>A0A9X1D9P9</accession>
<sequence length="287" mass="31822">MTHRRSWTISAGMALALLASPLVAQRGPGPLTPDQLDKLVPKHPGYLGALAPENLRKKRPAPGFDLTGTWFVDLSEGFNKFMFGPPYPDFLPDAAKALAEGQAAAKAGRTYRDAIGQCYPPGMPMIMTRVWPIAMIQLPTVIYMVAGFENSFRAIYLDGRAFSDPDTVVHSYNGESIGHWEGKTLVVETRYIEPDNHYIDSGIPVSDDFAMTERMTMLDGGRTLQIEYIMTDPQNWKGEWRNTKRWTRQDHTDIGEVECILANNAHLPGTDLGNSKVGDAGDTEPRP</sequence>
<evidence type="ECO:0000313" key="4">
    <source>
        <dbReference type="Proteomes" id="UP001138757"/>
    </source>
</evidence>
<dbReference type="EMBL" id="JAHGAW010000002">
    <property type="protein sequence ID" value="MBT2185959.1"/>
    <property type="molecule type" value="Genomic_DNA"/>
</dbReference>
<keyword evidence="2" id="KW-0732">Signal</keyword>
<dbReference type="RefSeq" id="WP_214621712.1">
    <property type="nucleotide sequence ID" value="NZ_JAHGAW010000002.1"/>
</dbReference>
<organism evidence="3 4">
    <name type="scientific">Sphingobium nicotianae</name>
    <dbReference type="NCBI Taxonomy" id="2782607"/>
    <lineage>
        <taxon>Bacteria</taxon>
        <taxon>Pseudomonadati</taxon>
        <taxon>Pseudomonadota</taxon>
        <taxon>Alphaproteobacteria</taxon>
        <taxon>Sphingomonadales</taxon>
        <taxon>Sphingomonadaceae</taxon>
        <taxon>Sphingobium</taxon>
    </lineage>
</organism>
<keyword evidence="4" id="KW-1185">Reference proteome</keyword>
<evidence type="ECO:0000256" key="1">
    <source>
        <dbReference type="SAM" id="MobiDB-lite"/>
    </source>
</evidence>
<dbReference type="Proteomes" id="UP001138757">
    <property type="component" value="Unassembled WGS sequence"/>
</dbReference>
<evidence type="ECO:0008006" key="5">
    <source>
        <dbReference type="Google" id="ProtNLM"/>
    </source>
</evidence>
<reference evidence="3" key="1">
    <citation type="submission" date="2021-05" db="EMBL/GenBank/DDBJ databases">
        <title>Genome of Sphingobium sp. strain.</title>
        <authorList>
            <person name="Fan R."/>
        </authorList>
    </citation>
    <scope>NUCLEOTIDE SEQUENCE</scope>
    <source>
        <strain evidence="3">H33</strain>
    </source>
</reference>
<proteinExistence type="predicted"/>
<evidence type="ECO:0000256" key="2">
    <source>
        <dbReference type="SAM" id="SignalP"/>
    </source>
</evidence>
<gene>
    <name evidence="3" type="ORF">KK488_03270</name>
</gene>
<dbReference type="AlphaFoldDB" id="A0A9X1D9P9"/>
<name>A0A9X1D9P9_9SPHN</name>
<comment type="caution">
    <text evidence="3">The sequence shown here is derived from an EMBL/GenBank/DDBJ whole genome shotgun (WGS) entry which is preliminary data.</text>
</comment>
<evidence type="ECO:0000313" key="3">
    <source>
        <dbReference type="EMBL" id="MBT2185959.1"/>
    </source>
</evidence>
<feature type="signal peptide" evidence="2">
    <location>
        <begin position="1"/>
        <end position="24"/>
    </location>
</feature>
<protein>
    <recommendedName>
        <fullName evidence="5">DUF1329 domain-containing protein</fullName>
    </recommendedName>
</protein>
<feature type="chain" id="PRO_5040887133" description="DUF1329 domain-containing protein" evidence="2">
    <location>
        <begin position="25"/>
        <end position="287"/>
    </location>
</feature>
<feature type="region of interest" description="Disordered" evidence="1">
    <location>
        <begin position="268"/>
        <end position="287"/>
    </location>
</feature>